<keyword evidence="4" id="KW-0808">Transferase</keyword>
<keyword evidence="8" id="KW-0067">ATP-binding</keyword>
<evidence type="ECO:0000256" key="13">
    <source>
        <dbReference type="SAM" id="Phobius"/>
    </source>
</evidence>
<dbReference type="SMART" id="SM00304">
    <property type="entry name" value="HAMP"/>
    <property type="match status" value="1"/>
</dbReference>
<keyword evidence="11 13" id="KW-0472">Membrane</keyword>
<dbReference type="PROSITE" id="PS50885">
    <property type="entry name" value="HAMP"/>
    <property type="match status" value="1"/>
</dbReference>
<evidence type="ECO:0000256" key="8">
    <source>
        <dbReference type="ARBA" id="ARBA00022840"/>
    </source>
</evidence>
<evidence type="ECO:0000256" key="1">
    <source>
        <dbReference type="ARBA" id="ARBA00004651"/>
    </source>
</evidence>
<dbReference type="AlphaFoldDB" id="A0A414SAR0"/>
<dbReference type="EMBL" id="JAJBNC010000009">
    <property type="protein sequence ID" value="MCB5493498.1"/>
    <property type="molecule type" value="Genomic_DNA"/>
</dbReference>
<dbReference type="SUPFAM" id="SSF55874">
    <property type="entry name" value="ATPase domain of HSP90 chaperone/DNA topoisomerase II/histidine kinase"/>
    <property type="match status" value="1"/>
</dbReference>
<dbReference type="Proteomes" id="UP001297422">
    <property type="component" value="Unassembled WGS sequence"/>
</dbReference>
<evidence type="ECO:0000256" key="10">
    <source>
        <dbReference type="ARBA" id="ARBA00023012"/>
    </source>
</evidence>
<dbReference type="CDD" id="cd06225">
    <property type="entry name" value="HAMP"/>
    <property type="match status" value="1"/>
</dbReference>
<reference evidence="16" key="3">
    <citation type="submission" date="2020-02" db="EMBL/GenBank/DDBJ databases">
        <authorList>
            <person name="Littmann E."/>
            <person name="Sorbara M."/>
        </authorList>
    </citation>
    <scope>NUCLEOTIDE SEQUENCE</scope>
    <source>
        <strain evidence="16">MSK.22.53</strain>
    </source>
</reference>
<evidence type="ECO:0000256" key="12">
    <source>
        <dbReference type="SAM" id="MobiDB-lite"/>
    </source>
</evidence>
<keyword evidence="2" id="KW-1003">Cell membrane</keyword>
<reference evidence="15" key="4">
    <citation type="submission" date="2021-10" db="EMBL/GenBank/DDBJ databases">
        <title>Collection of gut derived symbiotic bacterial strains cultured from healthy donors.</title>
        <authorList>
            <person name="Lin H."/>
            <person name="Littmann E."/>
            <person name="Claire K."/>
            <person name="Pamer E."/>
        </authorList>
    </citation>
    <scope>NUCLEOTIDE SEQUENCE</scope>
    <source>
        <strain evidence="15">MSK.23.4</strain>
    </source>
</reference>
<dbReference type="Proteomes" id="UP001296643">
    <property type="component" value="Unassembled WGS sequence"/>
</dbReference>
<evidence type="ECO:0000256" key="7">
    <source>
        <dbReference type="ARBA" id="ARBA00022777"/>
    </source>
</evidence>
<evidence type="ECO:0000256" key="4">
    <source>
        <dbReference type="ARBA" id="ARBA00022679"/>
    </source>
</evidence>
<dbReference type="InterPro" id="IPR050640">
    <property type="entry name" value="Bact_2-comp_sensor_kinase"/>
</dbReference>
<keyword evidence="3" id="KW-0597">Phosphoprotein</keyword>
<keyword evidence="5 13" id="KW-0812">Transmembrane</keyword>
<accession>A0A414SAR0</accession>
<evidence type="ECO:0000259" key="14">
    <source>
        <dbReference type="PROSITE" id="PS50885"/>
    </source>
</evidence>
<dbReference type="Proteomes" id="UP000285697">
    <property type="component" value="Unassembled WGS sequence"/>
</dbReference>
<feature type="transmembrane region" description="Helical" evidence="13">
    <location>
        <begin position="20"/>
        <end position="40"/>
    </location>
</feature>
<evidence type="ECO:0000313" key="15">
    <source>
        <dbReference type="EMBL" id="MCB5493498.1"/>
    </source>
</evidence>
<comment type="caution">
    <text evidence="17">The sequence shown here is derived from an EMBL/GenBank/DDBJ whole genome shotgun (WGS) entry which is preliminary data.</text>
</comment>
<dbReference type="InterPro" id="IPR010559">
    <property type="entry name" value="Sig_transdc_His_kin_internal"/>
</dbReference>
<evidence type="ECO:0000256" key="6">
    <source>
        <dbReference type="ARBA" id="ARBA00022741"/>
    </source>
</evidence>
<dbReference type="GO" id="GO:0005886">
    <property type="term" value="C:plasma membrane"/>
    <property type="evidence" value="ECO:0007669"/>
    <property type="project" value="UniProtKB-SubCell"/>
</dbReference>
<evidence type="ECO:0000313" key="18">
    <source>
        <dbReference type="Proteomes" id="UP000285697"/>
    </source>
</evidence>
<comment type="subcellular location">
    <subcellularLocation>
        <location evidence="1">Cell membrane</location>
        <topology evidence="1">Multi-pass membrane protein</topology>
    </subcellularLocation>
</comment>
<dbReference type="EMBL" id="JAAIRM010000013">
    <property type="protein sequence ID" value="NSI19422.1"/>
    <property type="molecule type" value="Genomic_DNA"/>
</dbReference>
<gene>
    <name evidence="17" type="ORF">DW270_13565</name>
    <name evidence="16" type="ORF">G4958_08695</name>
    <name evidence="15" type="ORF">LIQ10_07045</name>
</gene>
<dbReference type="Pfam" id="PF06580">
    <property type="entry name" value="His_kinase"/>
    <property type="match status" value="1"/>
</dbReference>
<evidence type="ECO:0000313" key="17">
    <source>
        <dbReference type="EMBL" id="RHG16256.1"/>
    </source>
</evidence>
<dbReference type="SUPFAM" id="SSF158472">
    <property type="entry name" value="HAMP domain-like"/>
    <property type="match status" value="1"/>
</dbReference>
<evidence type="ECO:0000256" key="5">
    <source>
        <dbReference type="ARBA" id="ARBA00022692"/>
    </source>
</evidence>
<sequence length="576" mass="67598">MRKRVWKSIENYTLTKKILVAFLIVTIPLTTVLFGVTAYSQNVIQKEVSRSNQTLLDSCIRQIDTRLQEADAYLDKVKFRSSSEISWSYADETEYILMLQTLRNQLRRDLVSASPADALFIYDSARQRVITTESELGEKLSKEALFGHVQKFGPSKSSWQVQKEDAGMLIYKTIYVKSNIYIGVIFKDSRLMPELNTLEEYSSIQLLTNQEADEIRQKEKGEYLVISEKSRQAPLQIRLQISKKAILKPLYVMKKIQYIMPVLILEVALLYIGMLKKAVVKPIKVLENAMQQVGKGDWDIRIEEEWKGEFSSIVHGFNDMVEHIHNLKIDTYDKKIQLQKAEYRYLQMQINPHFYINTLNILYNMSVLNENANVQQLAIYLSNHFKYIQESDQHLTELNKEIQYTENYLKINQMRFGDNLRYHIQVEPEHNNYYIPMITIQTFVENCIMHGFKKRDQAFLIEIFVHPWSGNPGQYFEVEIQDSGVGFDEHYLACYDTQEYPKEFHRHIGIKNTIWRLRLWYGGDCKICLENRPGGGASVRLILPNERREFGKKFDGENYREGEHKDERVQPADGRR</sequence>
<evidence type="ECO:0000313" key="16">
    <source>
        <dbReference type="EMBL" id="NSI19422.1"/>
    </source>
</evidence>
<dbReference type="Gene3D" id="6.10.340.10">
    <property type="match status" value="1"/>
</dbReference>
<reference evidence="17 18" key="1">
    <citation type="submission" date="2018-08" db="EMBL/GenBank/DDBJ databases">
        <title>A genome reference for cultivated species of the human gut microbiota.</title>
        <authorList>
            <person name="Zou Y."/>
            <person name="Xue W."/>
            <person name="Luo G."/>
        </authorList>
    </citation>
    <scope>NUCLEOTIDE SEQUENCE [LARGE SCALE GENOMIC DNA]</scope>
    <source>
        <strain evidence="17 18">AM22-7AC</strain>
    </source>
</reference>
<feature type="region of interest" description="Disordered" evidence="12">
    <location>
        <begin position="553"/>
        <end position="576"/>
    </location>
</feature>
<proteinExistence type="predicted"/>
<dbReference type="PANTHER" id="PTHR34220">
    <property type="entry name" value="SENSOR HISTIDINE KINASE YPDA"/>
    <property type="match status" value="1"/>
</dbReference>
<evidence type="ECO:0000256" key="11">
    <source>
        <dbReference type="ARBA" id="ARBA00023136"/>
    </source>
</evidence>
<dbReference type="Pfam" id="PF00672">
    <property type="entry name" value="HAMP"/>
    <property type="match status" value="1"/>
</dbReference>
<evidence type="ECO:0000256" key="2">
    <source>
        <dbReference type="ARBA" id="ARBA00022475"/>
    </source>
</evidence>
<name>A0A414SAR0_MEDGN</name>
<dbReference type="Gene3D" id="3.30.565.10">
    <property type="entry name" value="Histidine kinase-like ATPase, C-terminal domain"/>
    <property type="match status" value="1"/>
</dbReference>
<keyword evidence="6" id="KW-0547">Nucleotide-binding</keyword>
<dbReference type="PANTHER" id="PTHR34220:SF11">
    <property type="entry name" value="SENSOR PROTEIN KINASE HPTS"/>
    <property type="match status" value="1"/>
</dbReference>
<dbReference type="EMBL" id="QRIA01000023">
    <property type="protein sequence ID" value="RHG16256.1"/>
    <property type="molecule type" value="Genomic_DNA"/>
</dbReference>
<reference evidence="16" key="2">
    <citation type="journal article" date="2020" name="Cell Host Microbe">
        <title>Functional and Genomic Variation between Human-Derived Isolates of Lachnospiraceae Reveals Inter- and Intra-Species Diversity.</title>
        <authorList>
            <person name="Sorbara M.T."/>
            <person name="Littmann E.R."/>
            <person name="Fontana E."/>
            <person name="Moody T.U."/>
            <person name="Kohout C.E."/>
            <person name="Gjonbalaj M."/>
            <person name="Eaton V."/>
            <person name="Seok R."/>
            <person name="Leiner I.M."/>
            <person name="Pamer E.G."/>
        </authorList>
    </citation>
    <scope>NUCLEOTIDE SEQUENCE</scope>
    <source>
        <strain evidence="16">MSK.22.53</strain>
    </source>
</reference>
<dbReference type="RefSeq" id="WP_118263241.1">
    <property type="nucleotide sequence ID" value="NZ_JAAIMT010000006.1"/>
</dbReference>
<keyword evidence="7 15" id="KW-0418">Kinase</keyword>
<dbReference type="InterPro" id="IPR036890">
    <property type="entry name" value="HATPase_C_sf"/>
</dbReference>
<organism evidence="17 18">
    <name type="scientific">Mediterraneibacter gnavus</name>
    <name type="common">Ruminococcus gnavus</name>
    <dbReference type="NCBI Taxonomy" id="33038"/>
    <lineage>
        <taxon>Bacteria</taxon>
        <taxon>Bacillati</taxon>
        <taxon>Bacillota</taxon>
        <taxon>Clostridia</taxon>
        <taxon>Lachnospirales</taxon>
        <taxon>Lachnospiraceae</taxon>
        <taxon>Mediterraneibacter</taxon>
    </lineage>
</organism>
<keyword evidence="9 13" id="KW-1133">Transmembrane helix</keyword>
<dbReference type="InterPro" id="IPR003660">
    <property type="entry name" value="HAMP_dom"/>
</dbReference>
<keyword evidence="10" id="KW-0902">Two-component regulatory system</keyword>
<protein>
    <submittedName>
        <fullName evidence="17">HAMP domain-containing protein</fullName>
    </submittedName>
    <submittedName>
        <fullName evidence="15">Histidine kinase</fullName>
    </submittedName>
</protein>
<feature type="domain" description="HAMP" evidence="14">
    <location>
        <begin position="277"/>
        <end position="329"/>
    </location>
</feature>
<dbReference type="GO" id="GO:0005524">
    <property type="term" value="F:ATP binding"/>
    <property type="evidence" value="ECO:0007669"/>
    <property type="project" value="UniProtKB-KW"/>
</dbReference>
<dbReference type="GO" id="GO:0000155">
    <property type="term" value="F:phosphorelay sensor kinase activity"/>
    <property type="evidence" value="ECO:0007669"/>
    <property type="project" value="InterPro"/>
</dbReference>
<evidence type="ECO:0000256" key="9">
    <source>
        <dbReference type="ARBA" id="ARBA00022989"/>
    </source>
</evidence>
<evidence type="ECO:0000256" key="3">
    <source>
        <dbReference type="ARBA" id="ARBA00022553"/>
    </source>
</evidence>